<feature type="domain" description="CARDB" evidence="1">
    <location>
        <begin position="122"/>
        <end position="227"/>
    </location>
</feature>
<name>A0A0W8FU93_9ZZZZ</name>
<accession>A0A0W8FU93</accession>
<dbReference type="InterPro" id="IPR013783">
    <property type="entry name" value="Ig-like_fold"/>
</dbReference>
<dbReference type="InterPro" id="IPR011635">
    <property type="entry name" value="CARDB"/>
</dbReference>
<evidence type="ECO:0000313" key="2">
    <source>
        <dbReference type="EMBL" id="KUG24422.1"/>
    </source>
</evidence>
<dbReference type="Pfam" id="PF07705">
    <property type="entry name" value="CARDB"/>
    <property type="match status" value="3"/>
</dbReference>
<organism evidence="2">
    <name type="scientific">hydrocarbon metagenome</name>
    <dbReference type="NCBI Taxonomy" id="938273"/>
    <lineage>
        <taxon>unclassified sequences</taxon>
        <taxon>metagenomes</taxon>
        <taxon>ecological metagenomes</taxon>
    </lineage>
</organism>
<gene>
    <name evidence="2" type="ORF">ASZ90_005799</name>
</gene>
<dbReference type="EMBL" id="LNQE01000849">
    <property type="protein sequence ID" value="KUG24422.1"/>
    <property type="molecule type" value="Genomic_DNA"/>
</dbReference>
<reference evidence="2" key="1">
    <citation type="journal article" date="2015" name="Proc. Natl. Acad. Sci. U.S.A.">
        <title>Networks of energetic and metabolic interactions define dynamics in microbial communities.</title>
        <authorList>
            <person name="Embree M."/>
            <person name="Liu J.K."/>
            <person name="Al-Bassam M.M."/>
            <person name="Zengler K."/>
        </authorList>
    </citation>
    <scope>NUCLEOTIDE SEQUENCE</scope>
</reference>
<proteinExistence type="predicted"/>
<protein>
    <recommendedName>
        <fullName evidence="1">CARDB domain-containing protein</fullName>
    </recommendedName>
</protein>
<dbReference type="AlphaFoldDB" id="A0A0W8FU93"/>
<feature type="domain" description="CARDB" evidence="1">
    <location>
        <begin position="14"/>
        <end position="107"/>
    </location>
</feature>
<dbReference type="Gene3D" id="2.60.40.10">
    <property type="entry name" value="Immunoglobulins"/>
    <property type="match status" value="5"/>
</dbReference>
<feature type="domain" description="CARDB" evidence="1">
    <location>
        <begin position="239"/>
        <end position="347"/>
    </location>
</feature>
<sequence>MGISDATLSYITADSTNFPSSVKISARLGNGGAFVLPLNVDVNFYDGDPASGGIFIGATKTTKDIQPGEYENVSVTWNNTTTGVHNVFAVADGSNKITECSRNNNIANASFTFIDSSIINLPDLTLTPSDIVIISPNLVDGQSAIINATIHNIGTLGSTNVDVAFYDGDPANGGTLIGATTVPGVGAGATAMASVVWNTYGQSGRNYIHVVIDPQNLIVELNKNNNASLVAIDVAVPTKPDLAITISDINVSNANPKAGEILLVDATIHNLGTVVSNVEVSLYDGDPAAGGTLIMQKTNTPIIQSGGTAALSFEINTLGLSGNHVYYIYIDPNNKIDEVNETNNTASVSTTISLTNLNLTISTDKTDYTADEVMQIATNISNLAATGRTESLEIKITDPFGSAVASLITDQQVTLDANENKTFSTTWNTGNIYSGDYKVVALLNETGVVVARAEKQFTISSIKSVASKISADKMSYKANETVTVSGTVQNTAANIILSNLTAKVTLLNANGTVIYTSNNTIPTLTPGQLIQQKSYWNTGGNPQGSYNVRLEVFDGSNLLSISTASFTITGTTASAQGINGSISATPNIVYAGSDISIGYTVTNSGNEDIPNLRIKILIVDPLTQMVKAEITDQQAVAKGASIVVLGLNNVATSALIPGTYIAILQVATDAMTEFKTLSKANFEVKTGLEITKSISDATNLLVWVNKKCDLLPGILNMSCLCDDSRNYIQTDLLEKALKDAGVNYHIVYNKNDFQQEIRNPSYTDYMILGDKYLLDSNFADELREDVFAGKGIISSLYVKYGGLGAPVSGALWLSYLLFSQHTIDLTSSPIAAANSFLAYGKAVSVTALSGATVAGRIRTIHSPAVVLNDYGQGRSVYYAFDLLETLNEQNYENLANMIKNSILYVHRPLIDNSSFLSYQFVPVNVKIKSLGGVFDLQVKETYPAGFRIYDPETNQFIADNPWTKTLNIEANETKNFQYFAITPDTQGLYALNTEIGFLEDGTYKTYTDLAVNITVAGVDKTVLADDIISTLRALRVNIIDKLTVNLAIQYIEKVKNRDKQGNSKSICQENILDMLTAINKIILVTSCDTTHVRLMMDTLLHSYENEYYFW</sequence>
<evidence type="ECO:0000259" key="1">
    <source>
        <dbReference type="Pfam" id="PF07705"/>
    </source>
</evidence>
<comment type="caution">
    <text evidence="2">The sequence shown here is derived from an EMBL/GenBank/DDBJ whole genome shotgun (WGS) entry which is preliminary data.</text>
</comment>